<organism evidence="7 8">
    <name type="scientific">Malassezia nana</name>
    <dbReference type="NCBI Taxonomy" id="180528"/>
    <lineage>
        <taxon>Eukaryota</taxon>
        <taxon>Fungi</taxon>
        <taxon>Dikarya</taxon>
        <taxon>Basidiomycota</taxon>
        <taxon>Ustilaginomycotina</taxon>
        <taxon>Malasseziomycetes</taxon>
        <taxon>Malasseziales</taxon>
        <taxon>Malasseziaceae</taxon>
        <taxon>Malassezia</taxon>
    </lineage>
</organism>
<comment type="subcellular location">
    <subcellularLocation>
        <location evidence="2">Cytoplasm</location>
    </subcellularLocation>
    <subcellularLocation>
        <location evidence="1">Nucleus</location>
    </subcellularLocation>
</comment>
<dbReference type="GO" id="GO:0005737">
    <property type="term" value="C:cytoplasm"/>
    <property type="evidence" value="ECO:0007669"/>
    <property type="project" value="UniProtKB-SubCell"/>
</dbReference>
<name>A0AAF0J549_9BASI</name>
<dbReference type="PANTHER" id="PTHR14145">
    <property type="entry name" value="26S PROTESOME SUBUNIT 6"/>
    <property type="match status" value="1"/>
</dbReference>
<keyword evidence="8" id="KW-1185">Reference proteome</keyword>
<evidence type="ECO:0000256" key="3">
    <source>
        <dbReference type="ARBA" id="ARBA00022490"/>
    </source>
</evidence>
<evidence type="ECO:0000256" key="5">
    <source>
        <dbReference type="ARBA" id="ARBA00023242"/>
    </source>
</evidence>
<feature type="domain" description="26S proteasome regulatory subunit Rpn7 N-terminal" evidence="6">
    <location>
        <begin position="70"/>
        <end position="206"/>
    </location>
</feature>
<dbReference type="Gene3D" id="1.25.40.570">
    <property type="match status" value="1"/>
</dbReference>
<dbReference type="InterPro" id="IPR019585">
    <property type="entry name" value="Rpn7/CSN1"/>
</dbReference>
<dbReference type="AlphaFoldDB" id="A0AAF0J549"/>
<gene>
    <name evidence="7" type="ORF">MNAN1_003793</name>
</gene>
<evidence type="ECO:0000256" key="4">
    <source>
        <dbReference type="ARBA" id="ARBA00022790"/>
    </source>
</evidence>
<dbReference type="Proteomes" id="UP001213623">
    <property type="component" value="Chromosome 8"/>
</dbReference>
<evidence type="ECO:0000259" key="6">
    <source>
        <dbReference type="Pfam" id="PF10602"/>
    </source>
</evidence>
<keyword evidence="3" id="KW-0963">Cytoplasm</keyword>
<evidence type="ECO:0000313" key="7">
    <source>
        <dbReference type="EMBL" id="WFD28778.1"/>
    </source>
</evidence>
<proteinExistence type="predicted"/>
<dbReference type="PANTHER" id="PTHR14145:SF2">
    <property type="entry name" value="COP9 SIGNALOSOME COMPLEX SUBUNIT 1"/>
    <property type="match status" value="1"/>
</dbReference>
<dbReference type="GO" id="GO:0008180">
    <property type="term" value="C:COP9 signalosome"/>
    <property type="evidence" value="ECO:0007669"/>
    <property type="project" value="UniProtKB-KW"/>
</dbReference>
<protein>
    <recommendedName>
        <fullName evidence="6">26S proteasome regulatory subunit Rpn7 N-terminal domain-containing protein</fullName>
    </recommendedName>
</protein>
<evidence type="ECO:0000256" key="2">
    <source>
        <dbReference type="ARBA" id="ARBA00004496"/>
    </source>
</evidence>
<sequence length="398" mass="44481">MVQPAELQAYLGACAGWPRVHRLWYVIEHQASLRVWAATEVAALLQQTWDTERFRTACALRGLPCSPAEEAWAAETDATTQQALAALLADLSSCQVHGSRETIRHAHMALGDHYRACGRFREALVHHENAREYATEPAHMFDADRAAMETASDAAEWARVLRHADHAEASLDTQERLGHNTAPMRARLQAFRTLAHWALGETKATAWPEPLGEPYDAYSDLCPPALCAWYAVLWALGAPPAQQRARVAQLQQSPMFRWWAQQAPAPSRVLDAYVQGDWAAVVQQLREARSIWACEPTLGVARADACEEAVVQQLLARYLCAYRRVSLGSLEHVFGAPVLRLLVQLEEEGLAVRVDVAAQTVDEFTDSRLEQAALRHVQQAEALRRRWALAQRLQIGLR</sequence>
<dbReference type="Pfam" id="PF10602">
    <property type="entry name" value="RPN7"/>
    <property type="match status" value="1"/>
</dbReference>
<keyword evidence="5" id="KW-0539">Nucleus</keyword>
<evidence type="ECO:0000256" key="1">
    <source>
        <dbReference type="ARBA" id="ARBA00004123"/>
    </source>
</evidence>
<evidence type="ECO:0000313" key="8">
    <source>
        <dbReference type="Proteomes" id="UP001213623"/>
    </source>
</evidence>
<dbReference type="EMBL" id="CP119899">
    <property type="protein sequence ID" value="WFD28778.1"/>
    <property type="molecule type" value="Genomic_DNA"/>
</dbReference>
<keyword evidence="4" id="KW-0736">Signalosome</keyword>
<accession>A0AAF0J549</accession>
<dbReference type="InterPro" id="IPR045135">
    <property type="entry name" value="Rpn7_N"/>
</dbReference>
<reference evidence="7" key="1">
    <citation type="submission" date="2023-03" db="EMBL/GenBank/DDBJ databases">
        <title>Mating type loci evolution in Malassezia.</title>
        <authorList>
            <person name="Coelho M.A."/>
        </authorList>
    </citation>
    <scope>NUCLEOTIDE SEQUENCE</scope>
    <source>
        <strain evidence="7">CBS 9557</strain>
    </source>
</reference>